<organism evidence="1 2">
    <name type="scientific">Aspergillus lucknowensis</name>
    <dbReference type="NCBI Taxonomy" id="176173"/>
    <lineage>
        <taxon>Eukaryota</taxon>
        <taxon>Fungi</taxon>
        <taxon>Dikarya</taxon>
        <taxon>Ascomycota</taxon>
        <taxon>Pezizomycotina</taxon>
        <taxon>Eurotiomycetes</taxon>
        <taxon>Eurotiomycetidae</taxon>
        <taxon>Eurotiales</taxon>
        <taxon>Aspergillaceae</taxon>
        <taxon>Aspergillus</taxon>
        <taxon>Aspergillus subgen. Nidulantes</taxon>
    </lineage>
</organism>
<keyword evidence="2" id="KW-1185">Reference proteome</keyword>
<gene>
    <name evidence="1" type="ORF">BJX67DRAFT_385195</name>
</gene>
<dbReference type="Gene3D" id="3.40.50.720">
    <property type="entry name" value="NAD(P)-binding Rossmann-like Domain"/>
    <property type="match status" value="1"/>
</dbReference>
<comment type="caution">
    <text evidence="1">The sequence shown here is derived from an EMBL/GenBank/DDBJ whole genome shotgun (WGS) entry which is preliminary data.</text>
</comment>
<sequence>AFAGLSDSFNFVYVSGEGATQTPGPLTPFFGRIKGQCETALIDLSKKHPSLRPYSVRPAYVDPAHDPKVLEAMRRRPDQQTLTKKALHTVMGPVMRGIFTKSDSPTQHLGRFLTDVARGDGAPFKAGEGEGVSGGGWIISNVAFRRAVGI</sequence>
<dbReference type="GeneID" id="98148878"/>
<accession>A0ABR4LHV4</accession>
<name>A0ABR4LHV4_9EURO</name>
<proteinExistence type="predicted"/>
<feature type="non-terminal residue" evidence="1">
    <location>
        <position position="1"/>
    </location>
</feature>
<dbReference type="RefSeq" id="XP_070881941.1">
    <property type="nucleotide sequence ID" value="XM_071033806.1"/>
</dbReference>
<dbReference type="EMBL" id="JBFXLQ010000059">
    <property type="protein sequence ID" value="KAL2862962.1"/>
    <property type="molecule type" value="Genomic_DNA"/>
</dbReference>
<evidence type="ECO:0000313" key="2">
    <source>
        <dbReference type="Proteomes" id="UP001610432"/>
    </source>
</evidence>
<evidence type="ECO:0000313" key="1">
    <source>
        <dbReference type="EMBL" id="KAL2862962.1"/>
    </source>
</evidence>
<protein>
    <submittedName>
        <fullName evidence="1">Uncharacterized protein</fullName>
    </submittedName>
</protein>
<dbReference type="Proteomes" id="UP001610432">
    <property type="component" value="Unassembled WGS sequence"/>
</dbReference>
<reference evidence="1 2" key="1">
    <citation type="submission" date="2024-07" db="EMBL/GenBank/DDBJ databases">
        <title>Section-level genome sequencing and comparative genomics of Aspergillus sections Usti and Cavernicolus.</title>
        <authorList>
            <consortium name="Lawrence Berkeley National Laboratory"/>
            <person name="Nybo J.L."/>
            <person name="Vesth T.C."/>
            <person name="Theobald S."/>
            <person name="Frisvad J.C."/>
            <person name="Larsen T.O."/>
            <person name="Kjaerboelling I."/>
            <person name="Rothschild-Mancinelli K."/>
            <person name="Lyhne E.K."/>
            <person name="Kogle M.E."/>
            <person name="Barry K."/>
            <person name="Clum A."/>
            <person name="Na H."/>
            <person name="Ledsgaard L."/>
            <person name="Lin J."/>
            <person name="Lipzen A."/>
            <person name="Kuo A."/>
            <person name="Riley R."/>
            <person name="Mondo S."/>
            <person name="Labutti K."/>
            <person name="Haridas S."/>
            <person name="Pangalinan J."/>
            <person name="Salamov A.A."/>
            <person name="Simmons B.A."/>
            <person name="Magnuson J.K."/>
            <person name="Chen J."/>
            <person name="Drula E."/>
            <person name="Henrissat B."/>
            <person name="Wiebenga A."/>
            <person name="Lubbers R.J."/>
            <person name="Gomes A.C."/>
            <person name="Macurrencykelacurrency M.R."/>
            <person name="Stajich J."/>
            <person name="Grigoriev I.V."/>
            <person name="Mortensen U.H."/>
            <person name="De Vries R.P."/>
            <person name="Baker S.E."/>
            <person name="Andersen M.R."/>
        </authorList>
    </citation>
    <scope>NUCLEOTIDE SEQUENCE [LARGE SCALE GENOMIC DNA]</scope>
    <source>
        <strain evidence="1 2">CBS 449.75</strain>
    </source>
</reference>